<dbReference type="PROSITE" id="PS50109">
    <property type="entry name" value="HIS_KIN"/>
    <property type="match status" value="1"/>
</dbReference>
<evidence type="ECO:0000256" key="2">
    <source>
        <dbReference type="ARBA" id="ARBA00004236"/>
    </source>
</evidence>
<dbReference type="EC" id="2.7.13.3" evidence="3"/>
<dbReference type="Gene3D" id="1.10.287.130">
    <property type="match status" value="1"/>
</dbReference>
<evidence type="ECO:0000256" key="8">
    <source>
        <dbReference type="ARBA" id="ARBA00022989"/>
    </source>
</evidence>
<dbReference type="PRINTS" id="PR00344">
    <property type="entry name" value="BCTRLSENSOR"/>
</dbReference>
<dbReference type="SUPFAM" id="SSF158472">
    <property type="entry name" value="HAMP domain-like"/>
    <property type="match status" value="1"/>
</dbReference>
<evidence type="ECO:0000256" key="10">
    <source>
        <dbReference type="ARBA" id="ARBA00023136"/>
    </source>
</evidence>
<dbReference type="CDD" id="cd00075">
    <property type="entry name" value="HATPase"/>
    <property type="match status" value="1"/>
</dbReference>
<dbReference type="SMART" id="SM00388">
    <property type="entry name" value="HisKA"/>
    <property type="match status" value="1"/>
</dbReference>
<keyword evidence="10 12" id="KW-0472">Membrane</keyword>
<dbReference type="PANTHER" id="PTHR45436:SF5">
    <property type="entry name" value="SENSOR HISTIDINE KINASE TRCS"/>
    <property type="match status" value="1"/>
</dbReference>
<keyword evidence="6 12" id="KW-0812">Transmembrane</keyword>
<dbReference type="EMBL" id="JBHXOF010000003">
    <property type="protein sequence ID" value="MFD4213120.1"/>
    <property type="molecule type" value="Genomic_DNA"/>
</dbReference>
<dbReference type="InterPro" id="IPR004358">
    <property type="entry name" value="Sig_transdc_His_kin-like_C"/>
</dbReference>
<comment type="catalytic activity">
    <reaction evidence="1">
        <text>ATP + protein L-histidine = ADP + protein N-phospho-L-histidine.</text>
        <dbReference type="EC" id="2.7.13.3"/>
    </reaction>
</comment>
<evidence type="ECO:0000256" key="11">
    <source>
        <dbReference type="SAM" id="MobiDB-lite"/>
    </source>
</evidence>
<dbReference type="GO" id="GO:0016301">
    <property type="term" value="F:kinase activity"/>
    <property type="evidence" value="ECO:0007669"/>
    <property type="project" value="UniProtKB-KW"/>
</dbReference>
<dbReference type="SMART" id="SM00304">
    <property type="entry name" value="HAMP"/>
    <property type="match status" value="1"/>
</dbReference>
<feature type="transmembrane region" description="Helical" evidence="12">
    <location>
        <begin position="106"/>
        <end position="126"/>
    </location>
</feature>
<feature type="domain" description="HAMP" evidence="14">
    <location>
        <begin position="127"/>
        <end position="180"/>
    </location>
</feature>
<dbReference type="SMART" id="SM00387">
    <property type="entry name" value="HATPase_c"/>
    <property type="match status" value="1"/>
</dbReference>
<feature type="transmembrane region" description="Helical" evidence="12">
    <location>
        <begin position="25"/>
        <end position="47"/>
    </location>
</feature>
<keyword evidence="16" id="KW-1185">Reference proteome</keyword>
<feature type="region of interest" description="Disordered" evidence="11">
    <location>
        <begin position="421"/>
        <end position="443"/>
    </location>
</feature>
<dbReference type="PANTHER" id="PTHR45436">
    <property type="entry name" value="SENSOR HISTIDINE KINASE YKOH"/>
    <property type="match status" value="1"/>
</dbReference>
<comment type="subcellular location">
    <subcellularLocation>
        <location evidence="2">Cell membrane</location>
    </subcellularLocation>
</comment>
<keyword evidence="8 12" id="KW-1133">Transmembrane helix</keyword>
<dbReference type="InterPro" id="IPR003660">
    <property type="entry name" value="HAMP_dom"/>
</dbReference>
<evidence type="ECO:0000256" key="5">
    <source>
        <dbReference type="ARBA" id="ARBA00022679"/>
    </source>
</evidence>
<evidence type="ECO:0000256" key="7">
    <source>
        <dbReference type="ARBA" id="ARBA00022777"/>
    </source>
</evidence>
<keyword evidence="7 15" id="KW-0418">Kinase</keyword>
<proteinExistence type="predicted"/>
<dbReference type="CDD" id="cd06225">
    <property type="entry name" value="HAMP"/>
    <property type="match status" value="1"/>
</dbReference>
<comment type="caution">
    <text evidence="15">The sequence shown here is derived from an EMBL/GenBank/DDBJ whole genome shotgun (WGS) entry which is preliminary data.</text>
</comment>
<evidence type="ECO:0000313" key="15">
    <source>
        <dbReference type="EMBL" id="MFD4213120.1"/>
    </source>
</evidence>
<feature type="domain" description="Histidine kinase" evidence="13">
    <location>
        <begin position="188"/>
        <end position="423"/>
    </location>
</feature>
<dbReference type="SUPFAM" id="SSF55874">
    <property type="entry name" value="ATPase domain of HSP90 chaperone/DNA topoisomerase II/histidine kinase"/>
    <property type="match status" value="1"/>
</dbReference>
<evidence type="ECO:0000256" key="12">
    <source>
        <dbReference type="SAM" id="Phobius"/>
    </source>
</evidence>
<dbReference type="InterPro" id="IPR005467">
    <property type="entry name" value="His_kinase_dom"/>
</dbReference>
<feature type="compositionally biased region" description="Gly residues" evidence="11">
    <location>
        <begin position="281"/>
        <end position="290"/>
    </location>
</feature>
<gene>
    <name evidence="15" type="ORF">ACFWSS_09450</name>
</gene>
<accession>A0ABW6EEH8</accession>
<keyword evidence="9" id="KW-0902">Two-component regulatory system</keyword>
<evidence type="ECO:0000256" key="6">
    <source>
        <dbReference type="ARBA" id="ARBA00022692"/>
    </source>
</evidence>
<evidence type="ECO:0000256" key="1">
    <source>
        <dbReference type="ARBA" id="ARBA00000085"/>
    </source>
</evidence>
<evidence type="ECO:0000259" key="14">
    <source>
        <dbReference type="PROSITE" id="PS50885"/>
    </source>
</evidence>
<evidence type="ECO:0000313" key="16">
    <source>
        <dbReference type="Proteomes" id="UP001598251"/>
    </source>
</evidence>
<dbReference type="SUPFAM" id="SSF47384">
    <property type="entry name" value="Homodimeric domain of signal transducing histidine kinase"/>
    <property type="match status" value="1"/>
</dbReference>
<dbReference type="InterPro" id="IPR003594">
    <property type="entry name" value="HATPase_dom"/>
</dbReference>
<dbReference type="InterPro" id="IPR050428">
    <property type="entry name" value="TCS_sensor_his_kinase"/>
</dbReference>
<sequence>MKRPTPLRRLVEAAKLPHSTIRTRIALVYGGVFLVLGTALLATVNLASRAGTETEARAIASTAVVVVPPGYTVNGPFIARGFTGSPDAYELTDHVSDAAGKQLLNWSFAALLVMTAGAVGVGWWIAGRVLRPVHAMTAKARRLSEKTLHERIASSGPDDELKELGETLDGLLGRLERAFDSQRRFIANASHELRTPLATQRAAIQIGLDDPSPEDLVRTRQTLLDTNRRSERLIEGLLVLARSERGLATDEREAVRLDQVVREEAARYPNPTVRSADGHGPEAGGGGGDGPEARGRGGDEPVVHVAVVACSVRGNRLLLAQLVANLLANAVTYNVPGGSVEVCLSGEGDLLVRNTGPVVSEADVAGFFEPFRRGEGRDRMGPGAGLGLSIVRSIAVAHGGTATAVPGPEGGGLAVTVRLPVDQAPEPASRAATQSGSPARISR</sequence>
<dbReference type="InterPro" id="IPR036097">
    <property type="entry name" value="HisK_dim/P_sf"/>
</dbReference>
<dbReference type="Gene3D" id="6.10.340.10">
    <property type="match status" value="1"/>
</dbReference>
<dbReference type="PROSITE" id="PS50885">
    <property type="entry name" value="HAMP"/>
    <property type="match status" value="1"/>
</dbReference>
<dbReference type="Pfam" id="PF02518">
    <property type="entry name" value="HATPase_c"/>
    <property type="match status" value="1"/>
</dbReference>
<evidence type="ECO:0000256" key="3">
    <source>
        <dbReference type="ARBA" id="ARBA00012438"/>
    </source>
</evidence>
<dbReference type="Pfam" id="PF00512">
    <property type="entry name" value="HisKA"/>
    <property type="match status" value="1"/>
</dbReference>
<dbReference type="Proteomes" id="UP001598251">
    <property type="component" value="Unassembled WGS sequence"/>
</dbReference>
<evidence type="ECO:0000259" key="13">
    <source>
        <dbReference type="PROSITE" id="PS50109"/>
    </source>
</evidence>
<keyword evidence="4" id="KW-0597">Phosphoprotein</keyword>
<dbReference type="Gene3D" id="3.30.565.10">
    <property type="entry name" value="Histidine kinase-like ATPase, C-terminal domain"/>
    <property type="match status" value="1"/>
</dbReference>
<dbReference type="Pfam" id="PF00672">
    <property type="entry name" value="HAMP"/>
    <property type="match status" value="1"/>
</dbReference>
<feature type="region of interest" description="Disordered" evidence="11">
    <location>
        <begin position="266"/>
        <end position="298"/>
    </location>
</feature>
<keyword evidence="5" id="KW-0808">Transferase</keyword>
<evidence type="ECO:0000256" key="4">
    <source>
        <dbReference type="ARBA" id="ARBA00022553"/>
    </source>
</evidence>
<dbReference type="CDD" id="cd00082">
    <property type="entry name" value="HisKA"/>
    <property type="match status" value="1"/>
</dbReference>
<dbReference type="InterPro" id="IPR003661">
    <property type="entry name" value="HisK_dim/P_dom"/>
</dbReference>
<reference evidence="15 16" key="1">
    <citation type="submission" date="2024-09" db="EMBL/GenBank/DDBJ databases">
        <title>The Natural Products Discovery Center: Release of the First 8490 Sequenced Strains for Exploring Actinobacteria Biosynthetic Diversity.</title>
        <authorList>
            <person name="Kalkreuter E."/>
            <person name="Kautsar S.A."/>
            <person name="Yang D."/>
            <person name="Bader C.D."/>
            <person name="Teijaro C.N."/>
            <person name="Fluegel L."/>
            <person name="Davis C.M."/>
            <person name="Simpson J.R."/>
            <person name="Lauterbach L."/>
            <person name="Steele A.D."/>
            <person name="Gui C."/>
            <person name="Meng S."/>
            <person name="Li G."/>
            <person name="Viehrig K."/>
            <person name="Ye F."/>
            <person name="Su P."/>
            <person name="Kiefer A.F."/>
            <person name="Nichols A."/>
            <person name="Cepeda A.J."/>
            <person name="Yan W."/>
            <person name="Fan B."/>
            <person name="Jiang Y."/>
            <person name="Adhikari A."/>
            <person name="Zheng C.-J."/>
            <person name="Schuster L."/>
            <person name="Cowan T.M."/>
            <person name="Smanski M.J."/>
            <person name="Chevrette M.G."/>
            <person name="De Carvalho L.P.S."/>
            <person name="Shen B."/>
        </authorList>
    </citation>
    <scope>NUCLEOTIDE SEQUENCE [LARGE SCALE GENOMIC DNA]</scope>
    <source>
        <strain evidence="15 16">NPDC058546</strain>
    </source>
</reference>
<evidence type="ECO:0000256" key="9">
    <source>
        <dbReference type="ARBA" id="ARBA00023012"/>
    </source>
</evidence>
<dbReference type="InterPro" id="IPR036890">
    <property type="entry name" value="HATPase_C_sf"/>
</dbReference>
<protein>
    <recommendedName>
        <fullName evidence="3">histidine kinase</fullName>
        <ecNumber evidence="3">2.7.13.3</ecNumber>
    </recommendedName>
</protein>
<organism evidence="15 16">
    <name type="scientific">Streptomyces sindenensis</name>
    <dbReference type="NCBI Taxonomy" id="67363"/>
    <lineage>
        <taxon>Bacteria</taxon>
        <taxon>Bacillati</taxon>
        <taxon>Actinomycetota</taxon>
        <taxon>Actinomycetes</taxon>
        <taxon>Kitasatosporales</taxon>
        <taxon>Streptomycetaceae</taxon>
        <taxon>Streptomyces</taxon>
    </lineage>
</organism>
<dbReference type="RefSeq" id="WP_382827518.1">
    <property type="nucleotide sequence ID" value="NZ_JBHXLY010000018.1"/>
</dbReference>
<name>A0ABW6EEH8_9ACTN</name>